<dbReference type="InterPro" id="IPR032716">
    <property type="entry name" value="ACC_epsilon"/>
</dbReference>
<evidence type="ECO:0000256" key="1">
    <source>
        <dbReference type="SAM" id="MobiDB-lite"/>
    </source>
</evidence>
<gene>
    <name evidence="2" type="ORF">ACFPJ4_14390</name>
</gene>
<organism evidence="2 3">
    <name type="scientific">Lysinimonas soli</name>
    <dbReference type="NCBI Taxonomy" id="1074233"/>
    <lineage>
        <taxon>Bacteria</taxon>
        <taxon>Bacillati</taxon>
        <taxon>Actinomycetota</taxon>
        <taxon>Actinomycetes</taxon>
        <taxon>Micrococcales</taxon>
        <taxon>Microbacteriaceae</taxon>
        <taxon>Lysinimonas</taxon>
    </lineage>
</organism>
<evidence type="ECO:0000313" key="3">
    <source>
        <dbReference type="Proteomes" id="UP001596039"/>
    </source>
</evidence>
<keyword evidence="3" id="KW-1185">Reference proteome</keyword>
<sequence length="76" mass="8068">MTAADGGPHQAYDIHISGGSPTPEEIAAVTAVLTAALEELAGESRRRQRLAPTAWERSQRAVRTPLGPGTWATFGR</sequence>
<dbReference type="Proteomes" id="UP001596039">
    <property type="component" value="Unassembled WGS sequence"/>
</dbReference>
<name>A0ABW0NV67_9MICO</name>
<dbReference type="Pfam" id="PF13822">
    <property type="entry name" value="ACC_epsilon"/>
    <property type="match status" value="1"/>
</dbReference>
<comment type="caution">
    <text evidence="2">The sequence shown here is derived from an EMBL/GenBank/DDBJ whole genome shotgun (WGS) entry which is preliminary data.</text>
</comment>
<protein>
    <submittedName>
        <fullName evidence="2">Acyl-CoA carboxylase epsilon subunit</fullName>
    </submittedName>
</protein>
<proteinExistence type="predicted"/>
<reference evidence="3" key="1">
    <citation type="journal article" date="2019" name="Int. J. Syst. Evol. Microbiol.">
        <title>The Global Catalogue of Microorganisms (GCM) 10K type strain sequencing project: providing services to taxonomists for standard genome sequencing and annotation.</title>
        <authorList>
            <consortium name="The Broad Institute Genomics Platform"/>
            <consortium name="The Broad Institute Genome Sequencing Center for Infectious Disease"/>
            <person name="Wu L."/>
            <person name="Ma J."/>
        </authorList>
    </citation>
    <scope>NUCLEOTIDE SEQUENCE [LARGE SCALE GENOMIC DNA]</scope>
    <source>
        <strain evidence="3">CGMCC 4.6997</strain>
    </source>
</reference>
<feature type="region of interest" description="Disordered" evidence="1">
    <location>
        <begin position="1"/>
        <end position="21"/>
    </location>
</feature>
<dbReference type="EMBL" id="JBHSMG010000005">
    <property type="protein sequence ID" value="MFC5503434.1"/>
    <property type="molecule type" value="Genomic_DNA"/>
</dbReference>
<evidence type="ECO:0000313" key="2">
    <source>
        <dbReference type="EMBL" id="MFC5503434.1"/>
    </source>
</evidence>
<dbReference type="RefSeq" id="WP_386741145.1">
    <property type="nucleotide sequence ID" value="NZ_JBHSMG010000005.1"/>
</dbReference>
<accession>A0ABW0NV67</accession>